<keyword evidence="12" id="KW-1185">Reference proteome</keyword>
<name>A0A8J2J293_9HEXA</name>
<evidence type="ECO:0000256" key="3">
    <source>
        <dbReference type="ARBA" id="ARBA00023034"/>
    </source>
</evidence>
<dbReference type="Pfam" id="PF06702">
    <property type="entry name" value="Fam20C"/>
    <property type="match status" value="1"/>
</dbReference>
<keyword evidence="9" id="KW-0472">Membrane</keyword>
<comment type="similarity">
    <text evidence="2">Belongs to the FAM20 family.</text>
</comment>
<dbReference type="GO" id="GO:0016773">
    <property type="term" value="F:phosphotransferase activity, alcohol group as acceptor"/>
    <property type="evidence" value="ECO:0007669"/>
    <property type="project" value="TreeGrafter"/>
</dbReference>
<gene>
    <name evidence="11" type="ORF">AFUS01_LOCUS1542</name>
</gene>
<sequence length="477" mass="54052">MICVIRRYHVTNVMAFLIVTMIMVNLYALAVVIGGRAIPESRNAPHDQKKSDQVIFSSNITSTRFVALEDGSLHIFSNLKLKSPNLYSVLDAIKRRYNELQEENRTAGHYLRVVNRIKRALSLSSHSGNKIDADNFWSTAAGWPFPMDSNQFQSMGEILWFANRAQILQAKNSKRGTQLKVEVVLEGGQVGLFKPAWYPHGVVINGTAYGGKDRHFGEIAAFYLNQILGYNSAPITLGRRVNLSREILNFATDQLKETFFRDRDNNLCFYGVCYYCKSTDPVCAQGDNIDGALILLLDKKLRIIANPWRRTYKEKIQASWETDISFCSTVLKDSNLSKRNEALLDVVAVAIFDFLVGNADRHHFEMYADVKEQPTSKSHSRSIFLIDNGKSFGNSDEDYIDILAPLYQCCKIRRSLFLTLNKFRGVLGKSLEAISNFDTLSPLLTKHHLSALDRRLLIVLATVQVCLDRYSQDEVIL</sequence>
<evidence type="ECO:0000313" key="11">
    <source>
        <dbReference type="EMBL" id="CAG7664105.1"/>
    </source>
</evidence>
<evidence type="ECO:0000256" key="1">
    <source>
        <dbReference type="ARBA" id="ARBA00004555"/>
    </source>
</evidence>
<feature type="binding site" evidence="8">
    <location>
        <position position="213"/>
    </location>
    <ligand>
        <name>Mn(2+)</name>
        <dbReference type="ChEBI" id="CHEBI:29035"/>
    </ligand>
</feature>
<feature type="binding site" evidence="7">
    <location>
        <position position="178"/>
    </location>
    <ligand>
        <name>ATP</name>
        <dbReference type="ChEBI" id="CHEBI:30616"/>
    </ligand>
</feature>
<feature type="binding site" evidence="7">
    <location>
        <position position="194"/>
    </location>
    <ligand>
        <name>ATP</name>
        <dbReference type="ChEBI" id="CHEBI:30616"/>
    </ligand>
</feature>
<comment type="subcellular location">
    <subcellularLocation>
        <location evidence="1">Golgi apparatus</location>
    </subcellularLocation>
</comment>
<evidence type="ECO:0000256" key="2">
    <source>
        <dbReference type="ARBA" id="ARBA00006557"/>
    </source>
</evidence>
<evidence type="ECO:0000259" key="10">
    <source>
        <dbReference type="Pfam" id="PF06702"/>
    </source>
</evidence>
<evidence type="ECO:0000256" key="4">
    <source>
        <dbReference type="ARBA" id="ARBA00023157"/>
    </source>
</evidence>
<evidence type="ECO:0000313" key="12">
    <source>
        <dbReference type="Proteomes" id="UP000708208"/>
    </source>
</evidence>
<dbReference type="OrthoDB" id="8583677at2759"/>
<keyword evidence="5" id="KW-0325">Glycoprotein</keyword>
<dbReference type="GO" id="GO:0046872">
    <property type="term" value="F:metal ion binding"/>
    <property type="evidence" value="ECO:0007669"/>
    <property type="project" value="UniProtKB-KW"/>
</dbReference>
<keyword evidence="8" id="KW-0479">Metal-binding</keyword>
<feature type="active site" evidence="6">
    <location>
        <position position="360"/>
    </location>
</feature>
<evidence type="ECO:0000256" key="5">
    <source>
        <dbReference type="ARBA" id="ARBA00023180"/>
    </source>
</evidence>
<dbReference type="Proteomes" id="UP000708208">
    <property type="component" value="Unassembled WGS sequence"/>
</dbReference>
<keyword evidence="7" id="KW-0067">ATP-binding</keyword>
<comment type="cofactor">
    <cofactor evidence="8">
        <name>Mn(2+)</name>
        <dbReference type="ChEBI" id="CHEBI:29035"/>
    </cofactor>
</comment>
<reference evidence="11" key="1">
    <citation type="submission" date="2021-06" db="EMBL/GenBank/DDBJ databases">
        <authorList>
            <person name="Hodson N. C."/>
            <person name="Mongue J. A."/>
            <person name="Jaron S. K."/>
        </authorList>
    </citation>
    <scope>NUCLEOTIDE SEQUENCE</scope>
</reference>
<keyword evidence="8" id="KW-0464">Manganese</keyword>
<protein>
    <recommendedName>
        <fullName evidence="10">FAM20 C-terminal domain-containing protein</fullName>
    </recommendedName>
</protein>
<accession>A0A8J2J293</accession>
<feature type="transmembrane region" description="Helical" evidence="9">
    <location>
        <begin position="12"/>
        <end position="33"/>
    </location>
</feature>
<evidence type="ECO:0000256" key="7">
    <source>
        <dbReference type="PIRSR" id="PIRSR624869-2"/>
    </source>
</evidence>
<keyword evidence="9" id="KW-0812">Transmembrane</keyword>
<evidence type="ECO:0000256" key="8">
    <source>
        <dbReference type="PIRSR" id="PIRSR624869-3"/>
    </source>
</evidence>
<proteinExistence type="inferred from homology"/>
<feature type="domain" description="FAM20 C-terminal" evidence="10">
    <location>
        <begin position="259"/>
        <end position="476"/>
    </location>
</feature>
<dbReference type="InterPro" id="IPR024869">
    <property type="entry name" value="FAM20"/>
</dbReference>
<dbReference type="InterPro" id="IPR009581">
    <property type="entry name" value="FAM20_C"/>
</dbReference>
<dbReference type="GO" id="GO:0005794">
    <property type="term" value="C:Golgi apparatus"/>
    <property type="evidence" value="ECO:0007669"/>
    <property type="project" value="UniProtKB-SubCell"/>
</dbReference>
<feature type="binding site" evidence="7">
    <location>
        <position position="387"/>
    </location>
    <ligand>
        <name>ATP</name>
        <dbReference type="ChEBI" id="CHEBI:30616"/>
    </ligand>
</feature>
<feature type="binding site" evidence="7">
    <location>
        <position position="365"/>
    </location>
    <ligand>
        <name>ATP</name>
        <dbReference type="ChEBI" id="CHEBI:30616"/>
    </ligand>
</feature>
<keyword evidence="3" id="KW-0333">Golgi apparatus</keyword>
<evidence type="ECO:0000256" key="9">
    <source>
        <dbReference type="SAM" id="Phobius"/>
    </source>
</evidence>
<keyword evidence="7" id="KW-0547">Nucleotide-binding</keyword>
<keyword evidence="4" id="KW-1015">Disulfide bond</keyword>
<dbReference type="PANTHER" id="PTHR12450:SF14">
    <property type="entry name" value="GLYCOSAMINOGLYCAN XYLOSYLKINASE"/>
    <property type="match status" value="1"/>
</dbReference>
<comment type="caution">
    <text evidence="11">The sequence shown here is derived from an EMBL/GenBank/DDBJ whole genome shotgun (WGS) entry which is preliminary data.</text>
</comment>
<keyword evidence="9" id="KW-1133">Transmembrane helix</keyword>
<dbReference type="GO" id="GO:0005524">
    <property type="term" value="F:ATP binding"/>
    <property type="evidence" value="ECO:0007669"/>
    <property type="project" value="UniProtKB-KW"/>
</dbReference>
<dbReference type="EMBL" id="CAJVCH010008625">
    <property type="protein sequence ID" value="CAG7664105.1"/>
    <property type="molecule type" value="Genomic_DNA"/>
</dbReference>
<evidence type="ECO:0000256" key="6">
    <source>
        <dbReference type="PIRSR" id="PIRSR624869-1"/>
    </source>
</evidence>
<feature type="binding site" evidence="7">
    <location>
        <begin position="294"/>
        <end position="297"/>
    </location>
    <ligand>
        <name>ATP</name>
        <dbReference type="ChEBI" id="CHEBI:30616"/>
    </ligand>
</feature>
<feature type="binding site" evidence="8">
    <location>
        <position position="387"/>
    </location>
    <ligand>
        <name>Mn(2+)</name>
        <dbReference type="ChEBI" id="CHEBI:29035"/>
    </ligand>
</feature>
<dbReference type="AlphaFoldDB" id="A0A8J2J293"/>
<dbReference type="PANTHER" id="PTHR12450">
    <property type="entry name" value="DENTIN MATRIX PROTEIN 4 PROTEIN FAM20"/>
    <property type="match status" value="1"/>
</dbReference>
<organism evidence="11 12">
    <name type="scientific">Allacma fusca</name>
    <dbReference type="NCBI Taxonomy" id="39272"/>
    <lineage>
        <taxon>Eukaryota</taxon>
        <taxon>Metazoa</taxon>
        <taxon>Ecdysozoa</taxon>
        <taxon>Arthropoda</taxon>
        <taxon>Hexapoda</taxon>
        <taxon>Collembola</taxon>
        <taxon>Symphypleona</taxon>
        <taxon>Sminthuridae</taxon>
        <taxon>Allacma</taxon>
    </lineage>
</organism>